<dbReference type="InterPro" id="IPR032676">
    <property type="entry name" value="YkuD_2"/>
</dbReference>
<dbReference type="EMBL" id="CP114767">
    <property type="protein sequence ID" value="WBA42916.1"/>
    <property type="molecule type" value="Genomic_DNA"/>
</dbReference>
<gene>
    <name evidence="1" type="ORF">O3303_04975</name>
</gene>
<name>A0ABY7LTV8_9BACT</name>
<evidence type="ECO:0000313" key="1">
    <source>
        <dbReference type="EMBL" id="WBA42916.1"/>
    </source>
</evidence>
<evidence type="ECO:0000313" key="2">
    <source>
        <dbReference type="Proteomes" id="UP001211005"/>
    </source>
</evidence>
<reference evidence="1 2" key="1">
    <citation type="submission" date="2022-12" db="EMBL/GenBank/DDBJ databases">
        <title>Hymenobacter canadensis sp. nov. isolated from lake water of the Cambridge Bay, Canada.</title>
        <authorList>
            <person name="Kim W.H."/>
            <person name="Lee Y.M."/>
        </authorList>
    </citation>
    <scope>NUCLEOTIDE SEQUENCE [LARGE SCALE GENOMIC DNA]</scope>
    <source>
        <strain evidence="1 2">PAMC 29467</strain>
    </source>
</reference>
<accession>A0ABY7LTV8</accession>
<dbReference type="RefSeq" id="WP_269560965.1">
    <property type="nucleotide sequence ID" value="NZ_CP114767.1"/>
</dbReference>
<protein>
    <submittedName>
        <fullName evidence="1">Murein L,D-transpeptidase catalytic domain family protein</fullName>
    </submittedName>
</protein>
<sequence length="240" mass="26167">MAGSRPDSEPTGNISSRALRVQYLAAFEQYTMSSYAEARLTNYGLSPNVYREALLGYYSLHRSGVASQPVITIIDFSLPSTQKRLWVIDLKQQKVLFHTLVAHGKNTGDNMAQRFSNVEGSEMSSLGFYVTGQTYQGKHGLSLKLHGQDARHNTNAASRAVVVHGADYVSEQFVRQHGRLGRSQGCPALPVAQAPTIIRAIRNGSVVYAHGPSSASYASTWLQLDPALTAFAQWRGLPGA</sequence>
<keyword evidence="2" id="KW-1185">Reference proteome</keyword>
<dbReference type="PANTHER" id="PTHR38477">
    <property type="entry name" value="HYPOTHETICAL EXPORTED PROTEIN"/>
    <property type="match status" value="1"/>
</dbReference>
<organism evidence="1 2">
    <name type="scientific">Hymenobacter canadensis</name>
    <dbReference type="NCBI Taxonomy" id="2999067"/>
    <lineage>
        <taxon>Bacteria</taxon>
        <taxon>Pseudomonadati</taxon>
        <taxon>Bacteroidota</taxon>
        <taxon>Cytophagia</taxon>
        <taxon>Cytophagales</taxon>
        <taxon>Hymenobacteraceae</taxon>
        <taxon>Hymenobacter</taxon>
    </lineage>
</organism>
<dbReference type="Pfam" id="PF13645">
    <property type="entry name" value="YkuD_2"/>
    <property type="match status" value="1"/>
</dbReference>
<dbReference type="Proteomes" id="UP001211005">
    <property type="component" value="Chromosome"/>
</dbReference>
<proteinExistence type="predicted"/>
<dbReference type="PANTHER" id="PTHR38477:SF1">
    <property type="entry name" value="MUREIN L,D-TRANSPEPTIDASE CATALYTIC DOMAIN FAMILY PROTEIN"/>
    <property type="match status" value="1"/>
</dbReference>